<sequence length="1050" mass="114533">MGDSRAECLSRAIRASGLAWAGCGSLSESLRSFLVCRCCITWLNTVEALLPLSLTCLSWAGALEQQIDMGEVPVVVTFPCVAILLRQPQETRSSLVSLISRAAQTSLFLDFSRVSGPAPLQSAAEKIGKDIFTGMHHAAELSLDLEAWDSPLGSFVMELCRLISRSTHTLDTLQLRGATLHRRMRVLLVSGCSIDSLPRRPLSPSIEANCASSNARSRSSNDYSSGISSNSEPPQNWGVTSKRIEEEQDNGEPSPLHPQLRRPLPSPPASGAFSVPVSPPLSPPHASAVAAETAAATAAPRSDDCPISLGSASWETFKGSVSCLTDWGSSPGDSPRLSPQGLRKRNLFYLPILKRLTVEGFQLLEFFEAPKLQENAITLTSEAHRHESIFRMQEAGLSSQRGLRGPLQVPAHRYWGSEVSFTHPCLAVRFISLNGVHLRAMDIVGFMEPPAKSGVIKWIRRALESSNKNASANKQRLQQQQKEPPDQQPAEQAEGWPVAEDNTKRTEDCPLVEAYEMGAPGGARESFPSGPGMACGATEHSEMYCRECILLRQGETGTSAWIGCCRLPELEELRLDDITFLAFISAPCLRQLEVNVCNSGEWLLLLEFLRLYGCHLTQLSVWAEDVPTNWLDTVPSDRYGGRPEGLAGSKTSAETALLVSFLHRHALTWGGAAATPQENLRQAPAGAIRRVSSASMLRAVGLHHLRSLSCPSCLLAELSAASSVLPALKNLDTWGDSRRLATFLQQKRQLETVRVRGLTGSKNVSTWTESSSSVNTSNETAPHKGILLKSDRLRGLRSSASAAFLQEADALTEFSGPGCILNAWQLCPKLKRLELIENAELADQYLLSGCTPHLETLLYGGRLVVPPPELAQACQGLRQLRVLHALVLDLANFPDPSDPETSQRPAPGGVEGVIWGPGPLPDLWASPVSSRVTPLKTEQRDPYEPEKQATSGPPVRFLEGLEQLYVHRLMAAPRTFHHYLKAARRLRLVAFQRCVGVSLSSVVCTLQNFGFTRMQQDTLPNPECRAFAASFNGGKVRDRFVVMKREACGS</sequence>
<keyword evidence="3" id="KW-1185">Reference proteome</keyword>
<feature type="compositionally biased region" description="Low complexity" evidence="1">
    <location>
        <begin position="478"/>
        <end position="494"/>
    </location>
</feature>
<proteinExistence type="predicted"/>
<feature type="compositionally biased region" description="Low complexity" evidence="1">
    <location>
        <begin position="284"/>
        <end position="299"/>
    </location>
</feature>
<dbReference type="EMBL" id="HG722714">
    <property type="protein sequence ID" value="CDJ63113.1"/>
    <property type="molecule type" value="Genomic_DNA"/>
</dbReference>
<accession>U6MJ73</accession>
<evidence type="ECO:0000313" key="3">
    <source>
        <dbReference type="Proteomes" id="UP000030754"/>
    </source>
</evidence>
<feature type="region of interest" description="Disordered" evidence="1">
    <location>
        <begin position="203"/>
        <end position="303"/>
    </location>
</feature>
<dbReference type="RefSeq" id="XP_013440475.1">
    <property type="nucleotide sequence ID" value="XM_013585021.1"/>
</dbReference>
<reference evidence="2" key="1">
    <citation type="submission" date="2013-10" db="EMBL/GenBank/DDBJ databases">
        <title>Genomic analysis of the causative agents of coccidiosis in chickens.</title>
        <authorList>
            <person name="Reid A.J."/>
            <person name="Blake D."/>
            <person name="Billington K."/>
            <person name="Browne H."/>
            <person name="Dunn M."/>
            <person name="Hung S."/>
            <person name="Kawahara F."/>
            <person name="Miranda-Saavedra D."/>
            <person name="Mourier T."/>
            <person name="Nagra H."/>
            <person name="Otto T.D."/>
            <person name="Rawlings N."/>
            <person name="Sanchez A."/>
            <person name="Sanders M."/>
            <person name="Subramaniam C."/>
            <person name="Tay Y."/>
            <person name="Dear P."/>
            <person name="Doerig C."/>
            <person name="Gruber A."/>
            <person name="Parkinson J."/>
            <person name="Shirley M."/>
            <person name="Wan K.L."/>
            <person name="Berriman M."/>
            <person name="Tomley F."/>
            <person name="Pain A."/>
        </authorList>
    </citation>
    <scope>NUCLEOTIDE SEQUENCE [LARGE SCALE GENOMIC DNA]</scope>
    <source>
        <strain evidence="2">Houghton</strain>
    </source>
</reference>
<feature type="compositionally biased region" description="Low complexity" evidence="1">
    <location>
        <begin position="208"/>
        <end position="231"/>
    </location>
</feature>
<dbReference type="Proteomes" id="UP000030754">
    <property type="component" value="Unassembled WGS sequence"/>
</dbReference>
<dbReference type="GeneID" id="25473723"/>
<feature type="region of interest" description="Disordered" evidence="1">
    <location>
        <begin position="469"/>
        <end position="502"/>
    </location>
</feature>
<evidence type="ECO:0000256" key="1">
    <source>
        <dbReference type="SAM" id="MobiDB-lite"/>
    </source>
</evidence>
<dbReference type="AlphaFoldDB" id="U6MJ73"/>
<protein>
    <submittedName>
        <fullName evidence="2">Uncharacterized protein</fullName>
    </submittedName>
</protein>
<dbReference type="OrthoDB" id="345848at2759"/>
<name>U6MJ73_9EIME</name>
<dbReference type="VEuPathDB" id="ToxoDB:ENH_00035600"/>
<gene>
    <name evidence="2" type="ORF">ENH_00035600</name>
</gene>
<organism evidence="2 3">
    <name type="scientific">Eimeria necatrix</name>
    <dbReference type="NCBI Taxonomy" id="51315"/>
    <lineage>
        <taxon>Eukaryota</taxon>
        <taxon>Sar</taxon>
        <taxon>Alveolata</taxon>
        <taxon>Apicomplexa</taxon>
        <taxon>Conoidasida</taxon>
        <taxon>Coccidia</taxon>
        <taxon>Eucoccidiorida</taxon>
        <taxon>Eimeriorina</taxon>
        <taxon>Eimeriidae</taxon>
        <taxon>Eimeria</taxon>
    </lineage>
</organism>
<reference evidence="2" key="2">
    <citation type="submission" date="2013-10" db="EMBL/GenBank/DDBJ databases">
        <authorList>
            <person name="Aslett M."/>
        </authorList>
    </citation>
    <scope>NUCLEOTIDE SEQUENCE [LARGE SCALE GENOMIC DNA]</scope>
    <source>
        <strain evidence="2">Houghton</strain>
    </source>
</reference>
<evidence type="ECO:0000313" key="2">
    <source>
        <dbReference type="EMBL" id="CDJ63113.1"/>
    </source>
</evidence>